<evidence type="ECO:0000313" key="3">
    <source>
        <dbReference type="Proteomes" id="UP000828251"/>
    </source>
</evidence>
<keyword evidence="1" id="KW-1133">Transmembrane helix</keyword>
<dbReference type="PANTHER" id="PTHR46890">
    <property type="entry name" value="NON-LTR RETROLELEMENT REVERSE TRANSCRIPTASE-LIKE PROTEIN-RELATED"/>
    <property type="match status" value="1"/>
</dbReference>
<comment type="caution">
    <text evidence="2">The sequence shown here is derived from an EMBL/GenBank/DDBJ whole genome shotgun (WGS) entry which is preliminary data.</text>
</comment>
<dbReference type="Proteomes" id="UP000828251">
    <property type="component" value="Unassembled WGS sequence"/>
</dbReference>
<name>A0A9D3ZYM2_9ROSI</name>
<organism evidence="2 3">
    <name type="scientific">Gossypium stocksii</name>
    <dbReference type="NCBI Taxonomy" id="47602"/>
    <lineage>
        <taxon>Eukaryota</taxon>
        <taxon>Viridiplantae</taxon>
        <taxon>Streptophyta</taxon>
        <taxon>Embryophyta</taxon>
        <taxon>Tracheophyta</taxon>
        <taxon>Spermatophyta</taxon>
        <taxon>Magnoliopsida</taxon>
        <taxon>eudicotyledons</taxon>
        <taxon>Gunneridae</taxon>
        <taxon>Pentapetalae</taxon>
        <taxon>rosids</taxon>
        <taxon>malvids</taxon>
        <taxon>Malvales</taxon>
        <taxon>Malvaceae</taxon>
        <taxon>Malvoideae</taxon>
        <taxon>Gossypium</taxon>
    </lineage>
</organism>
<evidence type="ECO:0000256" key="1">
    <source>
        <dbReference type="SAM" id="Phobius"/>
    </source>
</evidence>
<proteinExistence type="predicted"/>
<dbReference type="EMBL" id="JAIQCV010000008">
    <property type="protein sequence ID" value="KAH1073924.1"/>
    <property type="molecule type" value="Genomic_DNA"/>
</dbReference>
<protein>
    <recommendedName>
        <fullName evidence="4">Reverse transcriptase domain-containing protein</fullName>
    </recommendedName>
</protein>
<dbReference type="InterPro" id="IPR052343">
    <property type="entry name" value="Retrotransposon-Effector_Assoc"/>
</dbReference>
<evidence type="ECO:0000313" key="2">
    <source>
        <dbReference type="EMBL" id="KAH1073924.1"/>
    </source>
</evidence>
<dbReference type="PANTHER" id="PTHR46890:SF48">
    <property type="entry name" value="RNA-DIRECTED DNA POLYMERASE"/>
    <property type="match status" value="1"/>
</dbReference>
<keyword evidence="3" id="KW-1185">Reference proteome</keyword>
<keyword evidence="1" id="KW-0472">Membrane</keyword>
<evidence type="ECO:0008006" key="4">
    <source>
        <dbReference type="Google" id="ProtNLM"/>
    </source>
</evidence>
<gene>
    <name evidence="2" type="ORF">J1N35_026252</name>
</gene>
<dbReference type="OrthoDB" id="1932527at2759"/>
<feature type="transmembrane region" description="Helical" evidence="1">
    <location>
        <begin position="21"/>
        <end position="43"/>
    </location>
</feature>
<keyword evidence="1" id="KW-0812">Transmembrane</keyword>
<accession>A0A9D3ZYM2</accession>
<reference evidence="2 3" key="1">
    <citation type="journal article" date="2021" name="Plant Biotechnol. J.">
        <title>Multi-omics assisted identification of the key and species-specific regulatory components of drought-tolerant mechanisms in Gossypium stocksii.</title>
        <authorList>
            <person name="Yu D."/>
            <person name="Ke L."/>
            <person name="Zhang D."/>
            <person name="Wu Y."/>
            <person name="Sun Y."/>
            <person name="Mei J."/>
            <person name="Sun J."/>
            <person name="Sun Y."/>
        </authorList>
    </citation>
    <scope>NUCLEOTIDE SEQUENCE [LARGE SCALE GENOMIC DNA]</scope>
    <source>
        <strain evidence="3">cv. E1</strain>
        <tissue evidence="2">Leaf</tissue>
    </source>
</reference>
<dbReference type="AlphaFoldDB" id="A0A9D3ZYM2"/>
<sequence>MSKAYDRVEWKFITEIMLRIGFAQSWVNSIVNYVSTVFYQVVLNRSIRDIFRPTRGLQQGDPLNPFLFLMCGEGLSSFMRLVSKGGSLKGVKASRSGP</sequence>